<gene>
    <name evidence="1" type="ORF">H6X83_08630</name>
</gene>
<dbReference type="RefSeq" id="WP_212506094.1">
    <property type="nucleotide sequence ID" value="NZ_CP060696.1"/>
</dbReference>
<accession>A0A7G9WEB5</accession>
<protein>
    <submittedName>
        <fullName evidence="1">Uncharacterized protein</fullName>
    </submittedName>
</protein>
<dbReference type="EMBL" id="CP060696">
    <property type="protein sequence ID" value="QNO17027.1"/>
    <property type="molecule type" value="Genomic_DNA"/>
</dbReference>
<proteinExistence type="predicted"/>
<name>A0A7G9WEB5_9FIRM</name>
<dbReference type="Proteomes" id="UP000516046">
    <property type="component" value="Chromosome"/>
</dbReference>
<reference evidence="1 2" key="1">
    <citation type="submission" date="2020-08" db="EMBL/GenBank/DDBJ databases">
        <authorList>
            <person name="Ren C."/>
            <person name="Gu Y."/>
            <person name="Xu Y."/>
        </authorList>
    </citation>
    <scope>NUCLEOTIDE SEQUENCE [LARGE SCALE GENOMIC DNA]</scope>
    <source>
        <strain evidence="1 2">LBM18003</strain>
    </source>
</reference>
<keyword evidence="2" id="KW-1185">Reference proteome</keyword>
<organism evidence="1 2">
    <name type="scientific">Caproicibacterium amylolyticum</name>
    <dbReference type="NCBI Taxonomy" id="2766537"/>
    <lineage>
        <taxon>Bacteria</taxon>
        <taxon>Bacillati</taxon>
        <taxon>Bacillota</taxon>
        <taxon>Clostridia</taxon>
        <taxon>Eubacteriales</taxon>
        <taxon>Oscillospiraceae</taxon>
        <taxon>Caproicibacterium</taxon>
    </lineage>
</organism>
<dbReference type="AlphaFoldDB" id="A0A7G9WEB5"/>
<evidence type="ECO:0000313" key="1">
    <source>
        <dbReference type="EMBL" id="QNO17027.1"/>
    </source>
</evidence>
<dbReference type="KEGG" id="caml:H6X83_08630"/>
<sequence length="157" mass="17788">MQNMDTEYFAQRIQCSRNDKQECLQTIYTMAEFAFVAHGGGIRAVDDFLASSRAKNAGPFLENAIQIYMDAKSVEQLRTVLYNSIVSSNLSGLQFLNSVIVTEVLAALREGEDIDFIFTFLVPSFFGIDFEDSVRQAFQNYRRIAQLRQRDSKSASV</sequence>
<evidence type="ECO:0000313" key="2">
    <source>
        <dbReference type="Proteomes" id="UP000516046"/>
    </source>
</evidence>